<protein>
    <submittedName>
        <fullName evidence="4">VacJ family lipoprotein</fullName>
    </submittedName>
</protein>
<dbReference type="PRINTS" id="PR01805">
    <property type="entry name" value="VACJLIPOPROT"/>
</dbReference>
<comment type="similarity">
    <text evidence="1">Belongs to the MlaA family.</text>
</comment>
<organism evidence="4 5">
    <name type="scientific">Sulfurospirillum tamanense</name>
    <dbReference type="NCBI Taxonomy" id="2813362"/>
    <lineage>
        <taxon>Bacteria</taxon>
        <taxon>Pseudomonadati</taxon>
        <taxon>Campylobacterota</taxon>
        <taxon>Epsilonproteobacteria</taxon>
        <taxon>Campylobacterales</taxon>
        <taxon>Sulfurospirillaceae</taxon>
        <taxon>Sulfurospirillum</taxon>
    </lineage>
</organism>
<dbReference type="Pfam" id="PF04333">
    <property type="entry name" value="MlaA"/>
    <property type="match status" value="1"/>
</dbReference>
<keyword evidence="5" id="KW-1185">Reference proteome</keyword>
<feature type="chain" id="PRO_5047132407" evidence="3">
    <location>
        <begin position="25"/>
        <end position="237"/>
    </location>
</feature>
<comment type="caution">
    <text evidence="4">The sequence shown here is derived from an EMBL/GenBank/DDBJ whole genome shotgun (WGS) entry which is preliminary data.</text>
</comment>
<dbReference type="RefSeq" id="WP_205457734.1">
    <property type="nucleotide sequence ID" value="NZ_JAFHKK010000001.1"/>
</dbReference>
<dbReference type="PANTHER" id="PTHR30035">
    <property type="entry name" value="LIPOPROTEIN VACJ-RELATED"/>
    <property type="match status" value="1"/>
</dbReference>
<name>A0ABS2WNQ0_9BACT</name>
<reference evidence="5" key="2">
    <citation type="submission" date="2021-02" db="EMBL/GenBank/DDBJ databases">
        <title>Sulfurospirillum tamanensis sp. nov.</title>
        <authorList>
            <person name="Merkel A.Y."/>
        </authorList>
    </citation>
    <scope>NUCLEOTIDE SEQUENCE [LARGE SCALE GENOMIC DNA]</scope>
    <source>
        <strain evidence="5">T05b</strain>
    </source>
</reference>
<evidence type="ECO:0000256" key="1">
    <source>
        <dbReference type="ARBA" id="ARBA00010634"/>
    </source>
</evidence>
<dbReference type="EMBL" id="JAFHKK010000001">
    <property type="protein sequence ID" value="MBN2963301.1"/>
    <property type="molecule type" value="Genomic_DNA"/>
</dbReference>
<dbReference type="Proteomes" id="UP000703590">
    <property type="component" value="Unassembled WGS sequence"/>
</dbReference>
<evidence type="ECO:0000313" key="4">
    <source>
        <dbReference type="EMBL" id="MBN2963301.1"/>
    </source>
</evidence>
<evidence type="ECO:0000256" key="3">
    <source>
        <dbReference type="SAM" id="SignalP"/>
    </source>
</evidence>
<dbReference type="PANTHER" id="PTHR30035:SF3">
    <property type="entry name" value="INTERMEMBRANE PHOSPHOLIPID TRANSPORT SYSTEM LIPOPROTEIN MLAA"/>
    <property type="match status" value="1"/>
</dbReference>
<keyword evidence="4" id="KW-0449">Lipoprotein</keyword>
<dbReference type="InterPro" id="IPR007428">
    <property type="entry name" value="MlaA"/>
</dbReference>
<evidence type="ECO:0000256" key="2">
    <source>
        <dbReference type="ARBA" id="ARBA00022729"/>
    </source>
</evidence>
<feature type="signal peptide" evidence="3">
    <location>
        <begin position="1"/>
        <end position="24"/>
    </location>
</feature>
<keyword evidence="2 3" id="KW-0732">Signal</keyword>
<reference evidence="4 5" key="3">
    <citation type="submission" date="2021-02" db="EMBL/GenBank/DDBJ databases">
        <authorList>
            <person name="Merkel A.Y."/>
        </authorList>
    </citation>
    <scope>NUCLEOTIDE SEQUENCE [LARGE SCALE GENOMIC DNA]</scope>
    <source>
        <strain evidence="4 5">T05b</strain>
    </source>
</reference>
<evidence type="ECO:0000313" key="5">
    <source>
        <dbReference type="Proteomes" id="UP000703590"/>
    </source>
</evidence>
<proteinExistence type="inferred from homology"/>
<reference evidence="4 5" key="1">
    <citation type="submission" date="2021-02" db="EMBL/GenBank/DDBJ databases">
        <title>Sulfurospirillum tamanensis sp. nov.</title>
        <authorList>
            <person name="Frolova A."/>
            <person name="Merkel A."/>
            <person name="Slobodkin A."/>
        </authorList>
    </citation>
    <scope>NUCLEOTIDE SEQUENCE [LARGE SCALE GENOMIC DNA]</scope>
    <source>
        <strain evidence="4 5">T05b</strain>
    </source>
</reference>
<accession>A0ABS2WNQ0</accession>
<gene>
    <name evidence="4" type="ORF">JWV37_00775</name>
</gene>
<sequence>MKKLTSFLAGLVLFFFATTTLVYASDQSEFDEEFAIISKNDPLEGYNRAMTQFNDNLYVYALIPVAKGYATVAPEPLREGISNLFYNLLFPVRFINALLQGEATKSADELFRFVINSTAGVGGFFEVAGTHLDIPTHAEDFGQTLGTYGLNSGPHVVWPFLGPSNVRDTFGMAGDWLVSPMTYIKTDTDALAIKGFYRLNELSQTYPQYETLRKDALDLYPYLRDLYEARREKLIQE</sequence>